<keyword evidence="1" id="KW-0472">Membrane</keyword>
<evidence type="ECO:0000313" key="3">
    <source>
        <dbReference type="Proteomes" id="UP000623681"/>
    </source>
</evidence>
<feature type="transmembrane region" description="Helical" evidence="1">
    <location>
        <begin position="32"/>
        <end position="50"/>
    </location>
</feature>
<keyword evidence="1" id="KW-1133">Transmembrane helix</keyword>
<dbReference type="RefSeq" id="WP_202766579.1">
    <property type="nucleotide sequence ID" value="NZ_JAESWA010000017.1"/>
</dbReference>
<sequence length="55" mass="6425">MKKNITHYLYFFSGILFGVSSIIYFLESQILMGLAYICLTCAFILLGYNYKKKNK</sequence>
<dbReference type="Proteomes" id="UP000623681">
    <property type="component" value="Unassembled WGS sequence"/>
</dbReference>
<organism evidence="2 3">
    <name type="scientific">Clostridium paridis</name>
    <dbReference type="NCBI Taxonomy" id="2803863"/>
    <lineage>
        <taxon>Bacteria</taxon>
        <taxon>Bacillati</taxon>
        <taxon>Bacillota</taxon>
        <taxon>Clostridia</taxon>
        <taxon>Eubacteriales</taxon>
        <taxon>Clostridiaceae</taxon>
        <taxon>Clostridium</taxon>
    </lineage>
</organism>
<accession>A0A937FE61</accession>
<comment type="caution">
    <text evidence="2">The sequence shown here is derived from an EMBL/GenBank/DDBJ whole genome shotgun (WGS) entry which is preliminary data.</text>
</comment>
<feature type="transmembrane region" description="Helical" evidence="1">
    <location>
        <begin position="7"/>
        <end position="26"/>
    </location>
</feature>
<gene>
    <name evidence="2" type="ORF">JK634_05285</name>
</gene>
<protein>
    <submittedName>
        <fullName evidence="2">Uncharacterized protein</fullName>
    </submittedName>
</protein>
<dbReference type="EMBL" id="JAESWA010000017">
    <property type="protein sequence ID" value="MBL4931210.1"/>
    <property type="molecule type" value="Genomic_DNA"/>
</dbReference>
<keyword evidence="1" id="KW-0812">Transmembrane</keyword>
<dbReference type="AlphaFoldDB" id="A0A937FE61"/>
<proteinExistence type="predicted"/>
<name>A0A937FE61_9CLOT</name>
<reference evidence="2" key="1">
    <citation type="submission" date="2021-01" db="EMBL/GenBank/DDBJ databases">
        <title>Genome public.</title>
        <authorList>
            <person name="Liu C."/>
            <person name="Sun Q."/>
        </authorList>
    </citation>
    <scope>NUCLEOTIDE SEQUENCE</scope>
    <source>
        <strain evidence="2">YIM B02565</strain>
    </source>
</reference>
<evidence type="ECO:0000256" key="1">
    <source>
        <dbReference type="SAM" id="Phobius"/>
    </source>
</evidence>
<evidence type="ECO:0000313" key="2">
    <source>
        <dbReference type="EMBL" id="MBL4931210.1"/>
    </source>
</evidence>
<keyword evidence="3" id="KW-1185">Reference proteome</keyword>